<reference evidence="2" key="1">
    <citation type="journal article" date="2017" name="Nat. Commun.">
        <title>The North American bullfrog draft genome provides insight into hormonal regulation of long noncoding RNA.</title>
        <authorList>
            <person name="Hammond S.A."/>
            <person name="Warren R.L."/>
            <person name="Vandervalk B.P."/>
            <person name="Kucuk E."/>
            <person name="Khan H."/>
            <person name="Gibb E.A."/>
            <person name="Pandoh P."/>
            <person name="Kirk H."/>
            <person name="Zhao Y."/>
            <person name="Jones M."/>
            <person name="Mungall A.J."/>
            <person name="Coope R."/>
            <person name="Pleasance S."/>
            <person name="Moore R.A."/>
            <person name="Holt R.A."/>
            <person name="Round J.M."/>
            <person name="Ohora S."/>
            <person name="Walle B.V."/>
            <person name="Veldhoen N."/>
            <person name="Helbing C.C."/>
            <person name="Birol I."/>
        </authorList>
    </citation>
    <scope>NUCLEOTIDE SEQUENCE [LARGE SCALE GENOMIC DNA]</scope>
</reference>
<gene>
    <name evidence="1" type="ORF">AB205_0036820</name>
</gene>
<name>A0A2G9QLW3_AQUCT</name>
<keyword evidence="2" id="KW-1185">Reference proteome</keyword>
<sequence length="113" mass="13510">MMYLQRRKNLKGIAVCQKVQWLNRLIPINSLQGGKRRRRRREIEQRVLTSLMRLDHPRENIQRAAQTTTPPIQSKGKCILNLLIQSLPETFWTVKRFLQKKKRIQATRKTHLL</sequence>
<dbReference type="Proteomes" id="UP000228934">
    <property type="component" value="Unassembled WGS sequence"/>
</dbReference>
<evidence type="ECO:0000313" key="2">
    <source>
        <dbReference type="Proteomes" id="UP000228934"/>
    </source>
</evidence>
<evidence type="ECO:0000313" key="1">
    <source>
        <dbReference type="EMBL" id="PIO16612.1"/>
    </source>
</evidence>
<accession>A0A2G9QLW3</accession>
<organism evidence="1 2">
    <name type="scientific">Aquarana catesbeiana</name>
    <name type="common">American bullfrog</name>
    <name type="synonym">Rana catesbeiana</name>
    <dbReference type="NCBI Taxonomy" id="8400"/>
    <lineage>
        <taxon>Eukaryota</taxon>
        <taxon>Metazoa</taxon>
        <taxon>Chordata</taxon>
        <taxon>Craniata</taxon>
        <taxon>Vertebrata</taxon>
        <taxon>Euteleostomi</taxon>
        <taxon>Amphibia</taxon>
        <taxon>Batrachia</taxon>
        <taxon>Anura</taxon>
        <taxon>Neobatrachia</taxon>
        <taxon>Ranoidea</taxon>
        <taxon>Ranidae</taxon>
        <taxon>Aquarana</taxon>
    </lineage>
</organism>
<dbReference type="EMBL" id="KV954738">
    <property type="protein sequence ID" value="PIO16612.1"/>
    <property type="molecule type" value="Genomic_DNA"/>
</dbReference>
<proteinExistence type="predicted"/>
<protein>
    <submittedName>
        <fullName evidence="1">Uncharacterized protein</fullName>
    </submittedName>
</protein>
<dbReference type="AlphaFoldDB" id="A0A2G9QLW3"/>